<organism evidence="2 3">
    <name type="scientific">Rhizodiscina lignyota</name>
    <dbReference type="NCBI Taxonomy" id="1504668"/>
    <lineage>
        <taxon>Eukaryota</taxon>
        <taxon>Fungi</taxon>
        <taxon>Dikarya</taxon>
        <taxon>Ascomycota</taxon>
        <taxon>Pezizomycotina</taxon>
        <taxon>Dothideomycetes</taxon>
        <taxon>Pleosporomycetidae</taxon>
        <taxon>Aulographales</taxon>
        <taxon>Rhizodiscinaceae</taxon>
        <taxon>Rhizodiscina</taxon>
    </lineage>
</organism>
<dbReference type="Gene3D" id="3.40.50.620">
    <property type="entry name" value="HUPs"/>
    <property type="match status" value="1"/>
</dbReference>
<reference evidence="2" key="1">
    <citation type="journal article" date="2020" name="Stud. Mycol.">
        <title>101 Dothideomycetes genomes: a test case for predicting lifestyles and emergence of pathogens.</title>
        <authorList>
            <person name="Haridas S."/>
            <person name="Albert R."/>
            <person name="Binder M."/>
            <person name="Bloem J."/>
            <person name="Labutti K."/>
            <person name="Salamov A."/>
            <person name="Andreopoulos B."/>
            <person name="Baker S."/>
            <person name="Barry K."/>
            <person name="Bills G."/>
            <person name="Bluhm B."/>
            <person name="Cannon C."/>
            <person name="Castanera R."/>
            <person name="Culley D."/>
            <person name="Daum C."/>
            <person name="Ezra D."/>
            <person name="Gonzalez J."/>
            <person name="Henrissat B."/>
            <person name="Kuo A."/>
            <person name="Liang C."/>
            <person name="Lipzen A."/>
            <person name="Lutzoni F."/>
            <person name="Magnuson J."/>
            <person name="Mondo S."/>
            <person name="Nolan M."/>
            <person name="Ohm R."/>
            <person name="Pangilinan J."/>
            <person name="Park H.-J."/>
            <person name="Ramirez L."/>
            <person name="Alfaro M."/>
            <person name="Sun H."/>
            <person name="Tritt A."/>
            <person name="Yoshinaga Y."/>
            <person name="Zwiers L.-H."/>
            <person name="Turgeon B."/>
            <person name="Goodwin S."/>
            <person name="Spatafora J."/>
            <person name="Crous P."/>
            <person name="Grigoriev I."/>
        </authorList>
    </citation>
    <scope>NUCLEOTIDE SEQUENCE</scope>
    <source>
        <strain evidence="2">CBS 133067</strain>
    </source>
</reference>
<protein>
    <submittedName>
        <fullName evidence="2">Pantetheine-phosphate adenylyltransferase family protein-like protein</fullName>
    </submittedName>
</protein>
<sequence>MALESLPLQCLLLLSPSPSPATFANVKATYHTPLFSVLRELNLAASSTFNGKKILDIALPCPHLYTSSSIPRSCLYDETQRVLANVYKLITVISTTQGISLESGDGIDVRVILISWPRDDRVDLIQEGTAGDDLTGPVINIRTLASSRRPWNTIYSIQTEQGEQVLKTFLHSGQGYNSVTKVRGGITAASTASSAAGLKSAEGARRHYSVAVGGTFDHLHIGHKLLLTMFAFMADEDPLHDSLGGPEKSLTVGITAGELLKNKKYAEFLESWDARQKSTWDFFCAILHFSRAGPDAVRSQEITDDGPNGHAVHYKLLSGLVIKLVEIWDPFGPTITDESISALVISAETRSGGKAVNDKRREKGWAELEVFEVDVLDAEEESELHGNGAEQTFQSKLSSTEIRRMQSEKARREYKV</sequence>
<evidence type="ECO:0000313" key="3">
    <source>
        <dbReference type="Proteomes" id="UP000799772"/>
    </source>
</evidence>
<feature type="region of interest" description="Disordered" evidence="1">
    <location>
        <begin position="381"/>
        <end position="416"/>
    </location>
</feature>
<dbReference type="OrthoDB" id="330671at2759"/>
<accession>A0A9P4IM86</accession>
<keyword evidence="3" id="KW-1185">Reference proteome</keyword>
<dbReference type="GO" id="GO:0016779">
    <property type="term" value="F:nucleotidyltransferase activity"/>
    <property type="evidence" value="ECO:0007669"/>
    <property type="project" value="UniProtKB-KW"/>
</dbReference>
<gene>
    <name evidence="2" type="ORF">NA57DRAFT_52096</name>
</gene>
<name>A0A9P4IM86_9PEZI</name>
<dbReference type="InterPro" id="IPR014729">
    <property type="entry name" value="Rossmann-like_a/b/a_fold"/>
</dbReference>
<keyword evidence="2" id="KW-0808">Transferase</keyword>
<proteinExistence type="predicted"/>
<dbReference type="PANTHER" id="PTHR10695:SF46">
    <property type="entry name" value="BIFUNCTIONAL COENZYME A SYNTHASE-RELATED"/>
    <property type="match status" value="1"/>
</dbReference>
<dbReference type="AlphaFoldDB" id="A0A9P4IM86"/>
<evidence type="ECO:0000313" key="2">
    <source>
        <dbReference type="EMBL" id="KAF2102528.1"/>
    </source>
</evidence>
<dbReference type="EMBL" id="ML978122">
    <property type="protein sequence ID" value="KAF2102528.1"/>
    <property type="molecule type" value="Genomic_DNA"/>
</dbReference>
<keyword evidence="2" id="KW-0548">Nucleotidyltransferase</keyword>
<dbReference type="Proteomes" id="UP000799772">
    <property type="component" value="Unassembled WGS sequence"/>
</dbReference>
<dbReference type="GO" id="GO:0004140">
    <property type="term" value="F:dephospho-CoA kinase activity"/>
    <property type="evidence" value="ECO:0007669"/>
    <property type="project" value="TreeGrafter"/>
</dbReference>
<comment type="caution">
    <text evidence="2">The sequence shown here is derived from an EMBL/GenBank/DDBJ whole genome shotgun (WGS) entry which is preliminary data.</text>
</comment>
<evidence type="ECO:0000256" key="1">
    <source>
        <dbReference type="SAM" id="MobiDB-lite"/>
    </source>
</evidence>
<dbReference type="GO" id="GO:0015937">
    <property type="term" value="P:coenzyme A biosynthetic process"/>
    <property type="evidence" value="ECO:0007669"/>
    <property type="project" value="TreeGrafter"/>
</dbReference>
<feature type="compositionally biased region" description="Basic and acidic residues" evidence="1">
    <location>
        <begin position="401"/>
        <end position="416"/>
    </location>
</feature>
<dbReference type="PANTHER" id="PTHR10695">
    <property type="entry name" value="DEPHOSPHO-COA KINASE-RELATED"/>
    <property type="match status" value="1"/>
</dbReference>
<feature type="compositionally biased region" description="Polar residues" evidence="1">
    <location>
        <begin position="389"/>
        <end position="400"/>
    </location>
</feature>
<dbReference type="SUPFAM" id="SSF52374">
    <property type="entry name" value="Nucleotidylyl transferase"/>
    <property type="match status" value="1"/>
</dbReference>